<dbReference type="EMBL" id="BMGK01000010">
    <property type="protein sequence ID" value="GGD99027.1"/>
    <property type="molecule type" value="Genomic_DNA"/>
</dbReference>
<keyword evidence="2" id="KW-1185">Reference proteome</keyword>
<dbReference type="Proteomes" id="UP000652231">
    <property type="component" value="Unassembled WGS sequence"/>
</dbReference>
<accession>A0A8J2Y9J4</accession>
<gene>
    <name evidence="1" type="ORF">GCM10011312_23130</name>
</gene>
<name>A0A8J2Y9J4_9FLAO</name>
<protein>
    <submittedName>
        <fullName evidence="1">Uncharacterized protein</fullName>
    </submittedName>
</protein>
<proteinExistence type="predicted"/>
<comment type="caution">
    <text evidence="1">The sequence shown here is derived from an EMBL/GenBank/DDBJ whole genome shotgun (WGS) entry which is preliminary data.</text>
</comment>
<organism evidence="1 2">
    <name type="scientific">Planktosalinus lacus</name>
    <dbReference type="NCBI Taxonomy" id="1526573"/>
    <lineage>
        <taxon>Bacteria</taxon>
        <taxon>Pseudomonadati</taxon>
        <taxon>Bacteroidota</taxon>
        <taxon>Flavobacteriia</taxon>
        <taxon>Flavobacteriales</taxon>
        <taxon>Flavobacteriaceae</taxon>
        <taxon>Planktosalinus</taxon>
    </lineage>
</organism>
<reference evidence="1" key="2">
    <citation type="submission" date="2020-09" db="EMBL/GenBank/DDBJ databases">
        <authorList>
            <person name="Sun Q."/>
            <person name="Zhou Y."/>
        </authorList>
    </citation>
    <scope>NUCLEOTIDE SEQUENCE</scope>
    <source>
        <strain evidence="1">CGMCC 1.12924</strain>
    </source>
</reference>
<sequence length="193" mass="23058">MSSNTVFTYQHTCRKGQSAYILKKAPFKAPVKKTPEGTFKIPFLGEGYYLWEENNKAAVDWGKKHYAGNFNVVEFEDLKIPNEELLDFMNRRNMNYFNDLREDYIKKRPKSRNWPIGAWIEFFKKLRKGNFHLFPFYYIRADENLPNDKENNRIKGKEFFAENVYYYTFTNPLLILCVLDKNKIECNSKTIKV</sequence>
<dbReference type="AlphaFoldDB" id="A0A8J2Y9J4"/>
<dbReference type="RefSeq" id="WP_188442698.1">
    <property type="nucleotide sequence ID" value="NZ_BMGK01000010.1"/>
</dbReference>
<evidence type="ECO:0000313" key="2">
    <source>
        <dbReference type="Proteomes" id="UP000652231"/>
    </source>
</evidence>
<reference evidence="1" key="1">
    <citation type="journal article" date="2014" name="Int. J. Syst. Evol. Microbiol.">
        <title>Complete genome sequence of Corynebacterium casei LMG S-19264T (=DSM 44701T), isolated from a smear-ripened cheese.</title>
        <authorList>
            <consortium name="US DOE Joint Genome Institute (JGI-PGF)"/>
            <person name="Walter F."/>
            <person name="Albersmeier A."/>
            <person name="Kalinowski J."/>
            <person name="Ruckert C."/>
        </authorList>
    </citation>
    <scope>NUCLEOTIDE SEQUENCE</scope>
    <source>
        <strain evidence="1">CGMCC 1.12924</strain>
    </source>
</reference>
<evidence type="ECO:0000313" key="1">
    <source>
        <dbReference type="EMBL" id="GGD99027.1"/>
    </source>
</evidence>